<dbReference type="PANTHER" id="PTHR10701:SF0">
    <property type="entry name" value="SMALL NUCLEAR RIBONUCLEOPROTEIN-ASSOCIATED PROTEIN B"/>
    <property type="match status" value="1"/>
</dbReference>
<keyword evidence="8" id="KW-0539">Nucleus</keyword>
<comment type="subcellular location">
    <subcellularLocation>
        <location evidence="2">Cytoplasm</location>
    </subcellularLocation>
    <subcellularLocation>
        <location evidence="1">Nucleus</location>
    </subcellularLocation>
</comment>
<feature type="domain" description="Sm" evidence="12">
    <location>
        <begin position="1"/>
        <end position="58"/>
    </location>
</feature>
<dbReference type="SUPFAM" id="SSF50182">
    <property type="entry name" value="Sm-like ribonucleoproteins"/>
    <property type="match status" value="1"/>
</dbReference>
<dbReference type="CDD" id="cd01717">
    <property type="entry name" value="Sm_B"/>
    <property type="match status" value="1"/>
</dbReference>
<evidence type="ECO:0000256" key="10">
    <source>
        <dbReference type="ARBA" id="ARBA00041355"/>
    </source>
</evidence>
<dbReference type="InterPro" id="IPR010920">
    <property type="entry name" value="LSM_dom_sf"/>
</dbReference>
<keyword evidence="4" id="KW-0963">Cytoplasm</keyword>
<evidence type="ECO:0000256" key="7">
    <source>
        <dbReference type="ARBA" id="ARBA00023187"/>
    </source>
</evidence>
<dbReference type="InterPro" id="IPR050914">
    <property type="entry name" value="snRNP_SmB/NAA38-like"/>
</dbReference>
<dbReference type="GO" id="GO:0070990">
    <property type="term" value="F:snRNP binding"/>
    <property type="evidence" value="ECO:0007669"/>
    <property type="project" value="TreeGrafter"/>
</dbReference>
<protein>
    <recommendedName>
        <fullName evidence="10">Sm protein B</fullName>
    </recommendedName>
</protein>
<dbReference type="PANTHER" id="PTHR10701">
    <property type="entry name" value="SMALL NUCLEAR RIBONUCLEOPROTEIN-ASSOCIATED PROTEIN B AND N"/>
    <property type="match status" value="1"/>
</dbReference>
<evidence type="ECO:0000256" key="3">
    <source>
        <dbReference type="ARBA" id="ARBA00009123"/>
    </source>
</evidence>
<organism evidence="13">
    <name type="scientific">Leptocylindrus danicus</name>
    <dbReference type="NCBI Taxonomy" id="163516"/>
    <lineage>
        <taxon>Eukaryota</taxon>
        <taxon>Sar</taxon>
        <taxon>Stramenopiles</taxon>
        <taxon>Ochrophyta</taxon>
        <taxon>Bacillariophyta</taxon>
        <taxon>Coscinodiscophyceae</taxon>
        <taxon>Chaetocerotophycidae</taxon>
        <taxon>Leptocylindrales</taxon>
        <taxon>Leptocylindraceae</taxon>
        <taxon>Leptocylindrus</taxon>
    </lineage>
</organism>
<dbReference type="GO" id="GO:0000398">
    <property type="term" value="P:mRNA splicing, via spliceosome"/>
    <property type="evidence" value="ECO:0007669"/>
    <property type="project" value="TreeGrafter"/>
</dbReference>
<comment type="similarity">
    <text evidence="3">Belongs to the snRNP SmB/SmN family.</text>
</comment>
<evidence type="ECO:0000256" key="2">
    <source>
        <dbReference type="ARBA" id="ARBA00004496"/>
    </source>
</evidence>
<evidence type="ECO:0000256" key="5">
    <source>
        <dbReference type="ARBA" id="ARBA00022664"/>
    </source>
</evidence>
<feature type="region of interest" description="Disordered" evidence="11">
    <location>
        <begin position="71"/>
        <end position="124"/>
    </location>
</feature>
<evidence type="ECO:0000256" key="4">
    <source>
        <dbReference type="ARBA" id="ARBA00022490"/>
    </source>
</evidence>
<dbReference type="Gene3D" id="2.30.30.100">
    <property type="match status" value="1"/>
</dbReference>
<evidence type="ECO:0000256" key="9">
    <source>
        <dbReference type="ARBA" id="ARBA00023274"/>
    </source>
</evidence>
<sequence length="124" mass="12841">MAFDKHLNLVLSDTEEYRNLSAKSNLTNVVEERQEKRLLGLIILRGENVVSIAVEGPPPNDGAKRAKLMMPGGPGVSKGVGRGMPPPSMMGGAPMGLGPGAVPGVGGGQFAMSMGRGMPPPPPR</sequence>
<reference evidence="13" key="1">
    <citation type="submission" date="2021-01" db="EMBL/GenBank/DDBJ databases">
        <authorList>
            <person name="Corre E."/>
            <person name="Pelletier E."/>
            <person name="Niang G."/>
            <person name="Scheremetjew M."/>
            <person name="Finn R."/>
            <person name="Kale V."/>
            <person name="Holt S."/>
            <person name="Cochrane G."/>
            <person name="Meng A."/>
            <person name="Brown T."/>
            <person name="Cohen L."/>
        </authorList>
    </citation>
    <scope>NUCLEOTIDE SEQUENCE</scope>
    <source>
        <strain evidence="13">B650</strain>
    </source>
</reference>
<name>A0A7S2NYN1_9STRA</name>
<feature type="compositionally biased region" description="Gly residues" evidence="11">
    <location>
        <begin position="72"/>
        <end position="82"/>
    </location>
</feature>
<keyword evidence="5" id="KW-0507">mRNA processing</keyword>
<dbReference type="GO" id="GO:0003723">
    <property type="term" value="F:RNA binding"/>
    <property type="evidence" value="ECO:0007669"/>
    <property type="project" value="UniProtKB-KW"/>
</dbReference>
<evidence type="ECO:0000313" key="13">
    <source>
        <dbReference type="EMBL" id="CAD9565679.1"/>
    </source>
</evidence>
<dbReference type="GO" id="GO:0005682">
    <property type="term" value="C:U5 snRNP"/>
    <property type="evidence" value="ECO:0007669"/>
    <property type="project" value="TreeGrafter"/>
</dbReference>
<dbReference type="EMBL" id="HBGY01008105">
    <property type="protein sequence ID" value="CAD9565679.1"/>
    <property type="molecule type" value="Transcribed_RNA"/>
</dbReference>
<dbReference type="GO" id="GO:0071013">
    <property type="term" value="C:catalytic step 2 spliceosome"/>
    <property type="evidence" value="ECO:0007669"/>
    <property type="project" value="TreeGrafter"/>
</dbReference>
<keyword evidence="6" id="KW-0694">RNA-binding</keyword>
<dbReference type="GO" id="GO:0005737">
    <property type="term" value="C:cytoplasm"/>
    <property type="evidence" value="ECO:0007669"/>
    <property type="project" value="UniProtKB-SubCell"/>
</dbReference>
<dbReference type="PROSITE" id="PS52002">
    <property type="entry name" value="SM"/>
    <property type="match status" value="1"/>
</dbReference>
<dbReference type="InterPro" id="IPR047575">
    <property type="entry name" value="Sm"/>
</dbReference>
<accession>A0A7S2NYN1</accession>
<evidence type="ECO:0000256" key="11">
    <source>
        <dbReference type="SAM" id="MobiDB-lite"/>
    </source>
</evidence>
<dbReference type="InterPro" id="IPR001163">
    <property type="entry name" value="Sm_dom_euk/arc"/>
</dbReference>
<evidence type="ECO:0000259" key="12">
    <source>
        <dbReference type="PROSITE" id="PS52002"/>
    </source>
</evidence>
<feature type="compositionally biased region" description="Gly residues" evidence="11">
    <location>
        <begin position="93"/>
        <end position="109"/>
    </location>
</feature>
<evidence type="ECO:0000256" key="6">
    <source>
        <dbReference type="ARBA" id="ARBA00022884"/>
    </source>
</evidence>
<evidence type="ECO:0000256" key="1">
    <source>
        <dbReference type="ARBA" id="ARBA00004123"/>
    </source>
</evidence>
<keyword evidence="9" id="KW-0687">Ribonucleoprotein</keyword>
<dbReference type="GO" id="GO:0005686">
    <property type="term" value="C:U2 snRNP"/>
    <property type="evidence" value="ECO:0007669"/>
    <property type="project" value="TreeGrafter"/>
</dbReference>
<proteinExistence type="inferred from homology"/>
<dbReference type="GO" id="GO:0005687">
    <property type="term" value="C:U4 snRNP"/>
    <property type="evidence" value="ECO:0007669"/>
    <property type="project" value="TreeGrafter"/>
</dbReference>
<dbReference type="AlphaFoldDB" id="A0A7S2NYN1"/>
<dbReference type="GO" id="GO:0071004">
    <property type="term" value="C:U2-type prespliceosome"/>
    <property type="evidence" value="ECO:0007669"/>
    <property type="project" value="TreeGrafter"/>
</dbReference>
<gene>
    <name evidence="13" type="ORF">LDAN0321_LOCUS5094</name>
</gene>
<dbReference type="GO" id="GO:0005685">
    <property type="term" value="C:U1 snRNP"/>
    <property type="evidence" value="ECO:0007669"/>
    <property type="project" value="TreeGrafter"/>
</dbReference>
<evidence type="ECO:0000256" key="8">
    <source>
        <dbReference type="ARBA" id="ARBA00023242"/>
    </source>
</evidence>
<keyword evidence="7" id="KW-0508">mRNA splicing</keyword>
<dbReference type="Pfam" id="PF01423">
    <property type="entry name" value="LSM"/>
    <property type="match status" value="1"/>
</dbReference>
<dbReference type="GO" id="GO:0046540">
    <property type="term" value="C:U4/U6 x U5 tri-snRNP complex"/>
    <property type="evidence" value="ECO:0007669"/>
    <property type="project" value="TreeGrafter"/>
</dbReference>